<gene>
    <name evidence="10" type="ORF">F994_00887</name>
</gene>
<keyword evidence="4 8" id="KW-0812">Transmembrane</keyword>
<feature type="transmembrane region" description="Helical" evidence="8">
    <location>
        <begin position="337"/>
        <end position="362"/>
    </location>
</feature>
<accession>N8P2P3</accession>
<dbReference type="Pfam" id="PF00909">
    <property type="entry name" value="Ammonium_transp"/>
    <property type="match status" value="1"/>
</dbReference>
<sequence>MQNTDLLFLLLGAVLVLAMHAGFAFLELGTVRHKNQVNALSKILTDFALSAIAYFFVGYYIAYGQHFFHMGTTLAADHGYNLMRCFFLLTFAAAIPAIISGGIAERAKMRSQAIATLLLVALIYPFFEGIVWNGNFGLQKWLETTFGANFHDFAGSIVVHAMGGWIALVAVILLGARHGRYKKDGRVSAHPPSSIPFLALGSWILIVGWFGFNVMSAQRLDAISGLVAINSLMAMVGGTIAANFMGKNDPGFLHNGPLAGLVAICAGSDVVHPVGALIIGAVAGMIFVKLFTYTQNKLKVDDVLGVWPLHGICGTLGGLAVGLFGQKWLGGLGGVSMISQIIGTLLAIGIALAGGFLVYGTLKATMGIRLSQEDEFRGADLSIHKISANSEDAMF</sequence>
<evidence type="ECO:0000256" key="6">
    <source>
        <dbReference type="ARBA" id="ARBA00023136"/>
    </source>
</evidence>
<evidence type="ECO:0000256" key="2">
    <source>
        <dbReference type="ARBA" id="ARBA00005887"/>
    </source>
</evidence>
<dbReference type="Gene3D" id="1.10.3430.10">
    <property type="entry name" value="Ammonium transporter AmtB like domains"/>
    <property type="match status" value="1"/>
</dbReference>
<keyword evidence="3" id="KW-0813">Transport</keyword>
<feature type="transmembrane region" description="Helical" evidence="8">
    <location>
        <begin position="6"/>
        <end position="31"/>
    </location>
</feature>
<dbReference type="HOGENOM" id="CLU_000445_33_1_6"/>
<reference evidence="10 11" key="1">
    <citation type="submission" date="2013-02" db="EMBL/GenBank/DDBJ databases">
        <title>The Genome Sequence of Acinetobacter sp. ANC 3994.</title>
        <authorList>
            <consortium name="The Broad Institute Genome Sequencing Platform"/>
            <consortium name="The Broad Institute Genome Sequencing Center for Infectious Disease"/>
            <person name="Cerqueira G."/>
            <person name="Feldgarden M."/>
            <person name="Courvalin P."/>
            <person name="Perichon B."/>
            <person name="Grillot-Courvalin C."/>
            <person name="Clermont D."/>
            <person name="Rocha E."/>
            <person name="Yoon E.-J."/>
            <person name="Nemec A."/>
            <person name="Walker B."/>
            <person name="Young S.K."/>
            <person name="Zeng Q."/>
            <person name="Gargeya S."/>
            <person name="Fitzgerald M."/>
            <person name="Haas B."/>
            <person name="Abouelleil A."/>
            <person name="Alvarado L."/>
            <person name="Arachchi H.M."/>
            <person name="Berlin A.M."/>
            <person name="Chapman S.B."/>
            <person name="Dewar J."/>
            <person name="Goldberg J."/>
            <person name="Griggs A."/>
            <person name="Gujja S."/>
            <person name="Hansen M."/>
            <person name="Howarth C."/>
            <person name="Imamovic A."/>
            <person name="Larimer J."/>
            <person name="McCowan C."/>
            <person name="Murphy C."/>
            <person name="Neiman D."/>
            <person name="Pearson M."/>
            <person name="Priest M."/>
            <person name="Roberts A."/>
            <person name="Saif S."/>
            <person name="Shea T."/>
            <person name="Sisk P."/>
            <person name="Sykes S."/>
            <person name="Wortman J."/>
            <person name="Nusbaum C."/>
            <person name="Birren B."/>
        </authorList>
    </citation>
    <scope>NUCLEOTIDE SEQUENCE [LARGE SCALE GENOMIC DNA]</scope>
    <source>
        <strain evidence="10 11">ANC 3994</strain>
    </source>
</reference>
<organism evidence="10 11">
    <name type="scientific">Acinetobacter bohemicus ANC 3994</name>
    <dbReference type="NCBI Taxonomy" id="1217715"/>
    <lineage>
        <taxon>Bacteria</taxon>
        <taxon>Pseudomonadati</taxon>
        <taxon>Pseudomonadota</taxon>
        <taxon>Gammaproteobacteria</taxon>
        <taxon>Moraxellales</taxon>
        <taxon>Moraxellaceae</taxon>
        <taxon>Acinetobacter</taxon>
    </lineage>
</organism>
<comment type="similarity">
    <text evidence="2">Belongs to the ammonia transporter channel (TC 1.A.11.2) family.</text>
</comment>
<feature type="transmembrane region" description="Helical" evidence="8">
    <location>
        <begin position="113"/>
        <end position="133"/>
    </location>
</feature>
<keyword evidence="7" id="KW-0924">Ammonia transport</keyword>
<evidence type="ECO:0000256" key="5">
    <source>
        <dbReference type="ARBA" id="ARBA00022989"/>
    </source>
</evidence>
<dbReference type="PANTHER" id="PTHR11730">
    <property type="entry name" value="AMMONIUM TRANSPORTER"/>
    <property type="match status" value="1"/>
</dbReference>
<dbReference type="GO" id="GO:0097272">
    <property type="term" value="P:ammonium homeostasis"/>
    <property type="evidence" value="ECO:0007669"/>
    <property type="project" value="TreeGrafter"/>
</dbReference>
<evidence type="ECO:0000256" key="8">
    <source>
        <dbReference type="SAM" id="Phobius"/>
    </source>
</evidence>
<dbReference type="InterPro" id="IPR029020">
    <property type="entry name" value="Ammonium/urea_transptr"/>
</dbReference>
<dbReference type="SUPFAM" id="SSF111352">
    <property type="entry name" value="Ammonium transporter"/>
    <property type="match status" value="1"/>
</dbReference>
<evidence type="ECO:0000259" key="9">
    <source>
        <dbReference type="Pfam" id="PF00909"/>
    </source>
</evidence>
<name>N8P2P3_9GAMM</name>
<dbReference type="InterPro" id="IPR024041">
    <property type="entry name" value="NH4_transpt_AmtB-like_dom"/>
</dbReference>
<dbReference type="GO" id="GO:0008519">
    <property type="term" value="F:ammonium channel activity"/>
    <property type="evidence" value="ECO:0007669"/>
    <property type="project" value="InterPro"/>
</dbReference>
<keyword evidence="5 8" id="KW-1133">Transmembrane helix</keyword>
<evidence type="ECO:0000256" key="4">
    <source>
        <dbReference type="ARBA" id="ARBA00022692"/>
    </source>
</evidence>
<dbReference type="PANTHER" id="PTHR11730:SF89">
    <property type="entry name" value="AMMONIUM TRANSPORTER SLL0108-RELATED"/>
    <property type="match status" value="1"/>
</dbReference>
<feature type="domain" description="Ammonium transporter AmtB-like" evidence="9">
    <location>
        <begin position="8"/>
        <end position="386"/>
    </location>
</feature>
<comment type="caution">
    <text evidence="10">The sequence shown here is derived from an EMBL/GenBank/DDBJ whole genome shotgun (WGS) entry which is preliminary data.</text>
</comment>
<evidence type="ECO:0000256" key="1">
    <source>
        <dbReference type="ARBA" id="ARBA00004141"/>
    </source>
</evidence>
<proteinExistence type="inferred from homology"/>
<dbReference type="EMBL" id="APOH01000010">
    <property type="protein sequence ID" value="ENU20660.1"/>
    <property type="molecule type" value="Genomic_DNA"/>
</dbReference>
<dbReference type="PROSITE" id="PS01219">
    <property type="entry name" value="AMMONIUM_TRANSP"/>
    <property type="match status" value="1"/>
</dbReference>
<feature type="transmembrane region" description="Helical" evidence="8">
    <location>
        <begin position="304"/>
        <end position="325"/>
    </location>
</feature>
<dbReference type="GO" id="GO:0016020">
    <property type="term" value="C:membrane"/>
    <property type="evidence" value="ECO:0007669"/>
    <property type="project" value="UniProtKB-SubCell"/>
</dbReference>
<feature type="transmembrane region" description="Helical" evidence="8">
    <location>
        <begin position="81"/>
        <end position="101"/>
    </location>
</feature>
<feature type="transmembrane region" description="Helical" evidence="8">
    <location>
        <begin position="222"/>
        <end position="245"/>
    </location>
</feature>
<evidence type="ECO:0000313" key="10">
    <source>
        <dbReference type="EMBL" id="ENU20660.1"/>
    </source>
</evidence>
<evidence type="ECO:0000313" key="11">
    <source>
        <dbReference type="Proteomes" id="UP000013086"/>
    </source>
</evidence>
<feature type="transmembrane region" description="Helical" evidence="8">
    <location>
        <begin position="197"/>
        <end position="216"/>
    </location>
</feature>
<dbReference type="eggNOG" id="COG0004">
    <property type="taxonomic scope" value="Bacteria"/>
</dbReference>
<feature type="transmembrane region" description="Helical" evidence="8">
    <location>
        <begin position="153"/>
        <end position="176"/>
    </location>
</feature>
<protein>
    <recommendedName>
        <fullName evidence="9">Ammonium transporter AmtB-like domain-containing protein</fullName>
    </recommendedName>
</protein>
<dbReference type="RefSeq" id="WP_004651186.1">
    <property type="nucleotide sequence ID" value="NZ_KB849176.1"/>
</dbReference>
<dbReference type="OrthoDB" id="9814202at2"/>
<comment type="subcellular location">
    <subcellularLocation>
        <location evidence="1">Membrane</location>
        <topology evidence="1">Multi-pass membrane protein</topology>
    </subcellularLocation>
</comment>
<keyword evidence="6 8" id="KW-0472">Membrane</keyword>
<dbReference type="PATRIC" id="fig|1217715.3.peg.853"/>
<dbReference type="Proteomes" id="UP000013086">
    <property type="component" value="Unassembled WGS sequence"/>
</dbReference>
<evidence type="ECO:0000256" key="3">
    <source>
        <dbReference type="ARBA" id="ARBA00022448"/>
    </source>
</evidence>
<dbReference type="AlphaFoldDB" id="N8P2P3"/>
<evidence type="ECO:0000256" key="7">
    <source>
        <dbReference type="ARBA" id="ARBA00023177"/>
    </source>
</evidence>
<feature type="transmembrane region" description="Helical" evidence="8">
    <location>
        <begin position="43"/>
        <end position="61"/>
    </location>
</feature>
<dbReference type="InterPro" id="IPR018047">
    <property type="entry name" value="Ammonium_transpt_CS"/>
</dbReference>